<gene>
    <name evidence="1" type="ORF">H634G_11162</name>
</gene>
<dbReference type="EMBL" id="KE384798">
    <property type="protein sequence ID" value="KJK73581.1"/>
    <property type="molecule type" value="Genomic_DNA"/>
</dbReference>
<dbReference type="Proteomes" id="UP000054544">
    <property type="component" value="Unassembled WGS sequence"/>
</dbReference>
<sequence>MRGLIYTGTYFPKKWFDNTAIDEDEKYFEPASTVSERCERILWLGYSMAMKKRRLHWDEDARQFFDHKNNDDNQSMRDEVTVKDIKSDNTQSHLIVCHQDEFLVAHICSECEDKISECTQYASFGSEDWRQNENYVNYAESTLEHCDTMESVLPQSNACEAIADPSQAQWKAPKPVHTTESDDLLLRLREEGQS</sequence>
<organism evidence="1 2">
    <name type="scientific">Metarhizium anisopliae BRIP 53293</name>
    <dbReference type="NCBI Taxonomy" id="1291518"/>
    <lineage>
        <taxon>Eukaryota</taxon>
        <taxon>Fungi</taxon>
        <taxon>Dikarya</taxon>
        <taxon>Ascomycota</taxon>
        <taxon>Pezizomycotina</taxon>
        <taxon>Sordariomycetes</taxon>
        <taxon>Hypocreomycetidae</taxon>
        <taxon>Hypocreales</taxon>
        <taxon>Clavicipitaceae</taxon>
        <taxon>Metarhizium</taxon>
    </lineage>
</organism>
<evidence type="ECO:0000313" key="1">
    <source>
        <dbReference type="EMBL" id="KJK73581.1"/>
    </source>
</evidence>
<dbReference type="OrthoDB" id="2017974at2759"/>
<reference evidence="2" key="1">
    <citation type="journal article" date="2014" name="BMC Genomics">
        <title>The genome sequence of the biocontrol fungus Metarhizium anisopliae and comparative genomics of Metarhizium species.</title>
        <authorList>
            <person name="Pattemore J.A."/>
            <person name="Hane J.K."/>
            <person name="Williams A.H."/>
            <person name="Wilson B.A."/>
            <person name="Stodart B.J."/>
            <person name="Ash G.J."/>
        </authorList>
    </citation>
    <scope>NUCLEOTIDE SEQUENCE [LARGE SCALE GENOMIC DNA]</scope>
    <source>
        <strain evidence="2">BRIP 53293</strain>
    </source>
</reference>
<protein>
    <submittedName>
        <fullName evidence="1">Uncharacterized protein</fullName>
    </submittedName>
</protein>
<name>A0A0D9NI52_METAN</name>
<evidence type="ECO:0000313" key="2">
    <source>
        <dbReference type="Proteomes" id="UP000054544"/>
    </source>
</evidence>
<dbReference type="STRING" id="1291518.A0A0D9NI52"/>
<accession>A0A0D9NI52</accession>
<proteinExistence type="predicted"/>
<dbReference type="AlphaFoldDB" id="A0A0D9NI52"/>
<keyword evidence="2" id="KW-1185">Reference proteome</keyword>